<feature type="binding site" evidence="5">
    <location>
        <position position="89"/>
    </location>
    <ligand>
        <name>Zn(2+)</name>
        <dbReference type="ChEBI" id="CHEBI:29105"/>
    </ligand>
</feature>
<dbReference type="PIRSF" id="PIRSF004761">
    <property type="entry name" value="Hydrgn_mat_HypA"/>
    <property type="match status" value="1"/>
</dbReference>
<dbReference type="GO" id="GO:0051604">
    <property type="term" value="P:protein maturation"/>
    <property type="evidence" value="ECO:0007669"/>
    <property type="project" value="InterPro"/>
</dbReference>
<feature type="binding site" evidence="5">
    <location>
        <position position="92"/>
    </location>
    <ligand>
        <name>Zn(2+)</name>
        <dbReference type="ChEBI" id="CHEBI:29105"/>
    </ligand>
</feature>
<evidence type="ECO:0000313" key="7">
    <source>
        <dbReference type="Proteomes" id="UP000002043"/>
    </source>
</evidence>
<dbReference type="eggNOG" id="COG0375">
    <property type="taxonomic scope" value="Bacteria"/>
</dbReference>
<dbReference type="Pfam" id="PF01155">
    <property type="entry name" value="HypA"/>
    <property type="match status" value="1"/>
</dbReference>
<dbReference type="GO" id="GO:0016530">
    <property type="term" value="F:metallochaperone activity"/>
    <property type="evidence" value="ECO:0007669"/>
    <property type="project" value="UniProtKB-ARBA"/>
</dbReference>
<dbReference type="NCBIfam" id="TIGR00100">
    <property type="entry name" value="hypA"/>
    <property type="match status" value="1"/>
</dbReference>
<dbReference type="STRING" id="638303.Thal_1042"/>
<dbReference type="FunFam" id="3.30.2320.80:FF:000001">
    <property type="entry name" value="Hydrogenase maturation factor HypA"/>
    <property type="match status" value="1"/>
</dbReference>
<dbReference type="GO" id="GO:0008270">
    <property type="term" value="F:zinc ion binding"/>
    <property type="evidence" value="ECO:0007669"/>
    <property type="project" value="UniProtKB-UniRule"/>
</dbReference>
<dbReference type="OrthoDB" id="9800361at2"/>
<comment type="similarity">
    <text evidence="1 5">Belongs to the HypA/HybF family.</text>
</comment>
<dbReference type="HAMAP" id="MF_00213">
    <property type="entry name" value="HypA_HybF"/>
    <property type="match status" value="1"/>
</dbReference>
<accession>D3SLP4</accession>
<organism evidence="6 7">
    <name type="scientific">Thermocrinis albus (strain DSM 14484 / JCM 11386 / HI 11/12)</name>
    <dbReference type="NCBI Taxonomy" id="638303"/>
    <lineage>
        <taxon>Bacteria</taxon>
        <taxon>Pseudomonadati</taxon>
        <taxon>Aquificota</taxon>
        <taxon>Aquificia</taxon>
        <taxon>Aquificales</taxon>
        <taxon>Aquificaceae</taxon>
        <taxon>Thermocrinis</taxon>
    </lineage>
</organism>
<dbReference type="KEGG" id="tal:Thal_1042"/>
<sequence>MHEMSIVQNLLQLVEMYAEREGAKDVRRIEVVVGVLSGVEPHLLRIAFDTFKEGTVAQNAQLDLVVEKLRLWCNSCNTQVEKEELDMICPLCGSVDTRVVGGDELLLKSIEMEV</sequence>
<evidence type="ECO:0000313" key="6">
    <source>
        <dbReference type="EMBL" id="ADC89674.1"/>
    </source>
</evidence>
<feature type="binding site" evidence="5">
    <location>
        <position position="73"/>
    </location>
    <ligand>
        <name>Zn(2+)</name>
        <dbReference type="ChEBI" id="CHEBI:29105"/>
    </ligand>
</feature>
<evidence type="ECO:0000256" key="2">
    <source>
        <dbReference type="ARBA" id="ARBA00022596"/>
    </source>
</evidence>
<reference evidence="7" key="1">
    <citation type="journal article" date="2010" name="Stand. Genomic Sci.">
        <title>Complete genome sequence of Thermocrinis albus type strain (HI 11/12T).</title>
        <authorList>
            <person name="Wirth R."/>
            <person name="Sikorski J."/>
            <person name="Brambilla E."/>
            <person name="Misra M."/>
            <person name="Lapidus A."/>
            <person name="Copeland A."/>
            <person name="Nolan M."/>
            <person name="Lucas S."/>
            <person name="Chen F."/>
            <person name="Tice H."/>
            <person name="Cheng J.F."/>
            <person name="Han C."/>
            <person name="Detter J.C."/>
            <person name="Tapia R."/>
            <person name="Bruce D."/>
            <person name="Goodwin L."/>
            <person name="Pitluck S."/>
            <person name="Pati A."/>
            <person name="Anderson I."/>
            <person name="Ivanova N."/>
            <person name="Mavromatis K."/>
            <person name="Mikhailova N."/>
            <person name="Chen A."/>
            <person name="Palaniappan K."/>
            <person name="Bilek Y."/>
            <person name="Hader T."/>
            <person name="Land M."/>
            <person name="Hauser L."/>
            <person name="Chang Y.J."/>
            <person name="Jeffries C.D."/>
            <person name="Tindall B.J."/>
            <person name="Rohde M."/>
            <person name="Goker M."/>
            <person name="Bristow J."/>
            <person name="Eisen J.A."/>
            <person name="Markowitz V."/>
            <person name="Hugenholtz P."/>
            <person name="Kyrpides N.C."/>
            <person name="Klenk H.P."/>
        </authorList>
    </citation>
    <scope>NUCLEOTIDE SEQUENCE [LARGE SCALE GENOMIC DNA]</scope>
    <source>
        <strain evidence="7">DSM 14484 / JCM 11386 / HI 11/12</strain>
    </source>
</reference>
<dbReference type="RefSeq" id="WP_012992080.1">
    <property type="nucleotide sequence ID" value="NC_013894.1"/>
</dbReference>
<dbReference type="AlphaFoldDB" id="D3SLP4"/>
<protein>
    <recommendedName>
        <fullName evidence="5">Hydrogenase maturation factor HypA</fullName>
    </recommendedName>
</protein>
<gene>
    <name evidence="5" type="primary">hypA</name>
    <name evidence="6" type="ordered locus">Thal_1042</name>
</gene>
<name>D3SLP4_THEAH</name>
<dbReference type="HOGENOM" id="CLU_126929_6_0_0"/>
<keyword evidence="2 5" id="KW-0533">Nickel</keyword>
<dbReference type="EMBL" id="CP001931">
    <property type="protein sequence ID" value="ADC89674.1"/>
    <property type="molecule type" value="Genomic_DNA"/>
</dbReference>
<dbReference type="InterPro" id="IPR020538">
    <property type="entry name" value="Hydgase_Ni_incorp_HypA/HybF_CS"/>
</dbReference>
<evidence type="ECO:0000256" key="5">
    <source>
        <dbReference type="HAMAP-Rule" id="MF_00213"/>
    </source>
</evidence>
<dbReference type="PANTHER" id="PTHR34535">
    <property type="entry name" value="HYDROGENASE MATURATION FACTOR HYPA"/>
    <property type="match status" value="1"/>
</dbReference>
<evidence type="ECO:0000256" key="3">
    <source>
        <dbReference type="ARBA" id="ARBA00022723"/>
    </source>
</evidence>
<proteinExistence type="inferred from homology"/>
<keyword evidence="4 5" id="KW-0862">Zinc</keyword>
<comment type="function">
    <text evidence="5">Involved in the maturation of [NiFe] hydrogenases. Required for nickel insertion into the metal center of the hydrogenase.</text>
</comment>
<evidence type="ECO:0000256" key="4">
    <source>
        <dbReference type="ARBA" id="ARBA00022833"/>
    </source>
</evidence>
<feature type="binding site" evidence="5">
    <location>
        <position position="76"/>
    </location>
    <ligand>
        <name>Zn(2+)</name>
        <dbReference type="ChEBI" id="CHEBI:29105"/>
    </ligand>
</feature>
<dbReference type="PROSITE" id="PS01249">
    <property type="entry name" value="HYPA"/>
    <property type="match status" value="1"/>
</dbReference>
<evidence type="ECO:0000256" key="1">
    <source>
        <dbReference type="ARBA" id="ARBA00010748"/>
    </source>
</evidence>
<keyword evidence="7" id="KW-1185">Reference proteome</keyword>
<dbReference type="PANTHER" id="PTHR34535:SF3">
    <property type="entry name" value="HYDROGENASE MATURATION FACTOR HYPA"/>
    <property type="match status" value="1"/>
</dbReference>
<dbReference type="GO" id="GO:0016151">
    <property type="term" value="F:nickel cation binding"/>
    <property type="evidence" value="ECO:0007669"/>
    <property type="project" value="UniProtKB-UniRule"/>
</dbReference>
<dbReference type="Gene3D" id="3.30.2320.80">
    <property type="match status" value="1"/>
</dbReference>
<dbReference type="InterPro" id="IPR000688">
    <property type="entry name" value="HypA/HybF"/>
</dbReference>
<keyword evidence="3 5" id="KW-0479">Metal-binding</keyword>
<feature type="binding site" evidence="5">
    <location>
        <position position="2"/>
    </location>
    <ligand>
        <name>Ni(2+)</name>
        <dbReference type="ChEBI" id="CHEBI:49786"/>
    </ligand>
</feature>
<dbReference type="Proteomes" id="UP000002043">
    <property type="component" value="Chromosome"/>
</dbReference>